<dbReference type="EMBL" id="FWDO01000002">
    <property type="protein sequence ID" value="SLM17355.1"/>
    <property type="molecule type" value="Genomic_DNA"/>
</dbReference>
<dbReference type="PIRSF" id="PIRSF038925">
    <property type="entry name" value="AMP-prot_trans"/>
    <property type="match status" value="1"/>
</dbReference>
<keyword evidence="1" id="KW-0547">Nucleotide-binding</keyword>
<proteinExistence type="predicted"/>
<dbReference type="Pfam" id="PF13784">
    <property type="entry name" value="Fic_N"/>
    <property type="match status" value="1"/>
</dbReference>
<evidence type="ECO:0000256" key="1">
    <source>
        <dbReference type="PIRSR" id="PIRSR038925-1"/>
    </source>
</evidence>
<feature type="binding site" evidence="1">
    <location>
        <position position="94"/>
    </location>
    <ligand>
        <name>ATP</name>
        <dbReference type="ChEBI" id="CHEBI:30616"/>
    </ligand>
</feature>
<keyword evidence="5" id="KW-0808">Transferase</keyword>
<gene>
    <name evidence="5" type="ORF">SPIRO4BDMA_20009</name>
</gene>
<evidence type="ECO:0000313" key="5">
    <source>
        <dbReference type="EMBL" id="SLM17355.1"/>
    </source>
</evidence>
<evidence type="ECO:0000256" key="2">
    <source>
        <dbReference type="PIRSR" id="PIRSR640198-1"/>
    </source>
</evidence>
<feature type="binding site" evidence="1">
    <location>
        <position position="219"/>
    </location>
    <ligand>
        <name>ATP</name>
        <dbReference type="ChEBI" id="CHEBI:30616"/>
    </ligand>
</feature>
<protein>
    <submittedName>
        <fullName evidence="5">Adenosine monophosphate-protein transferase SoFic</fullName>
    </submittedName>
</protein>
<organism evidence="5">
    <name type="scientific">uncultured spirochete</name>
    <dbReference type="NCBI Taxonomy" id="156406"/>
    <lineage>
        <taxon>Bacteria</taxon>
        <taxon>Pseudomonadati</taxon>
        <taxon>Spirochaetota</taxon>
        <taxon>Spirochaetia</taxon>
        <taxon>Spirochaetales</taxon>
        <taxon>environmental samples</taxon>
    </lineage>
</organism>
<dbReference type="InterPro" id="IPR040198">
    <property type="entry name" value="Fido_containing"/>
</dbReference>
<dbReference type="InterPro" id="IPR026287">
    <property type="entry name" value="SoFic-like"/>
</dbReference>
<dbReference type="InterPro" id="IPR048770">
    <property type="entry name" value="SoFic-like_C"/>
</dbReference>
<dbReference type="GO" id="GO:0016740">
    <property type="term" value="F:transferase activity"/>
    <property type="evidence" value="ECO:0007669"/>
    <property type="project" value="UniProtKB-KW"/>
</dbReference>
<dbReference type="PROSITE" id="PS51459">
    <property type="entry name" value="FIDO"/>
    <property type="match status" value="1"/>
</dbReference>
<feature type="binding site" evidence="1">
    <location>
        <begin position="224"/>
        <end position="230"/>
    </location>
    <ligand>
        <name>ATP</name>
        <dbReference type="ChEBI" id="CHEBI:30616"/>
    </ligand>
</feature>
<evidence type="ECO:0000259" key="4">
    <source>
        <dbReference type="PROSITE" id="PS51459"/>
    </source>
</evidence>
<keyword evidence="1" id="KW-0067">ATP-binding</keyword>
<dbReference type="PANTHER" id="PTHR13504:SF35">
    <property type="entry name" value="PROTEIN ADENYLYLTRANSFERASE SOFIC"/>
    <property type="match status" value="1"/>
</dbReference>
<dbReference type="InterPro" id="IPR025758">
    <property type="entry name" value="Fic/DOC_N"/>
</dbReference>
<reference evidence="5" key="1">
    <citation type="submission" date="2017-02" db="EMBL/GenBank/DDBJ databases">
        <authorList>
            <person name="Regsiter A."/>
            <person name="William W."/>
        </authorList>
    </citation>
    <scope>NUCLEOTIDE SEQUENCE</scope>
    <source>
        <strain evidence="5">BdmA 4</strain>
    </source>
</reference>
<dbReference type="InterPro" id="IPR003812">
    <property type="entry name" value="Fido"/>
</dbReference>
<feature type="binding site" evidence="3">
    <location>
        <begin position="223"/>
        <end position="230"/>
    </location>
    <ligand>
        <name>ATP</name>
        <dbReference type="ChEBI" id="CHEBI:30616"/>
    </ligand>
</feature>
<dbReference type="PANTHER" id="PTHR13504">
    <property type="entry name" value="FIDO DOMAIN-CONTAINING PROTEIN DDB_G0283145"/>
    <property type="match status" value="1"/>
</dbReference>
<dbReference type="Pfam" id="PF02661">
    <property type="entry name" value="Fic"/>
    <property type="match status" value="1"/>
</dbReference>
<feature type="domain" description="Fido" evidence="4">
    <location>
        <begin position="141"/>
        <end position="283"/>
    </location>
</feature>
<dbReference type="Gene3D" id="1.10.3290.10">
    <property type="entry name" value="Fido-like domain"/>
    <property type="match status" value="1"/>
</dbReference>
<dbReference type="SUPFAM" id="SSF140931">
    <property type="entry name" value="Fic-like"/>
    <property type="match status" value="1"/>
</dbReference>
<dbReference type="GO" id="GO:0005524">
    <property type="term" value="F:ATP binding"/>
    <property type="evidence" value="ECO:0007669"/>
    <property type="project" value="UniProtKB-KW"/>
</dbReference>
<dbReference type="Pfam" id="PF21248">
    <property type="entry name" value="SoFic-like_C"/>
    <property type="match status" value="1"/>
</dbReference>
<dbReference type="InterPro" id="IPR036597">
    <property type="entry name" value="Fido-like_dom_sf"/>
</dbReference>
<feature type="binding site" evidence="1">
    <location>
        <position position="261"/>
    </location>
    <ligand>
        <name>ATP</name>
        <dbReference type="ChEBI" id="CHEBI:30616"/>
    </ligand>
</feature>
<sequence length="383" mass="44016">MYQFYKYRYQLLTYVLICRIIGFMSSFNPFQPYNTLPLLPPDLAKTEKIAILKQETNAAAALAELKGLANIIPNQAILINAIVLQEAKDSSEVENIITTRDELYKALSTTLKKYDPATKEVMYYREALNEGFQKVSQRHLISLSDILHLQQTIVKNDAGIRKLPGTALVNDTTDEVIYTPPSGEDIILTLMTNFVEYLNNDERSLTKLAILHYQFESIHPFYDGNGRTGRIINILYLLLKEYLDIPILYLSSYIIKNKSMYYKLLHDVTSEGAWEPWILFMLKGIEETSHETILKIKHIKELLELTIEKVREQASKIYSKELVETLFVNPYCKVEFITKSVGVERKAASRYLHQLADIGVLAVYKVGKENIFINSTLIDILKQ</sequence>
<accession>A0A3P3XM42</accession>
<feature type="binding site" evidence="3">
    <location>
        <begin position="261"/>
        <end position="262"/>
    </location>
    <ligand>
        <name>ATP</name>
        <dbReference type="ChEBI" id="CHEBI:30616"/>
    </ligand>
</feature>
<evidence type="ECO:0000256" key="3">
    <source>
        <dbReference type="PIRSR" id="PIRSR640198-2"/>
    </source>
</evidence>
<name>A0A3P3XM42_9SPIR</name>
<dbReference type="AlphaFoldDB" id="A0A3P3XM42"/>
<feature type="active site" evidence="2">
    <location>
        <position position="219"/>
    </location>
</feature>